<dbReference type="PANTHER" id="PTHR24394:SF29">
    <property type="entry name" value="MYONEURIN"/>
    <property type="match status" value="1"/>
</dbReference>
<name>A0A7R8W4C0_9CRUS</name>
<dbReference type="InterPro" id="IPR036188">
    <property type="entry name" value="FAD/NAD-bd_sf"/>
</dbReference>
<dbReference type="PROSITE" id="PS50157">
    <property type="entry name" value="ZINC_FINGER_C2H2_2"/>
    <property type="match status" value="5"/>
</dbReference>
<sequence length="1272" mass="140151">MTKRMPWFPLREQGTSESPLVLWSNSRWRRIGQTLTRVSLTLLVLCSSALVCVQCRFMPPYHPTPWRSPGLARIYQQLYVDVMPRSSAFSAEHIYFPDNHIDSMENSVTSSPPRRRLPKPPKPGPLQNTERRIDHYDVAVIGGGIIGSWTAYHLASRRQKVVLLDQFPLPHSRGSSSSHSRGIEMTTTDHRLIPFLQESYQLWDRLESETGETLLEVLSSSELKTYYKELNYTSSTGGLLDGSAAVMLAAKILRVLREQIQIYGGKIRDRCKVTSLDPGPPVRLVCEGYLRNTEITANSVVVAVGPWSQKFLKEKLDLKVSIPTSLGAHAYIPFKDSTIRSILRQTGLVHFNAKRQFFAWVQPGFEYPGLLKEQIQIYGGKIRDRCKVTSLDPGPPVRLVCEGYLRNTEITANSVVVAVGPWSQKFLKEKLDLKVSIPTSLGAHAYIPFKDSTIRSILRQTGLVHFNAKRQFFAWVQPGFEYPGLLKLGLAIAMPIDPDLPALAVDDFVRILRITEDYVRDHLLCLNATGIEDGKHILGVHPVYNNIVLGIPKTDEDRAFDFVNGDLKRNCEIAEQLVYTAGSSPGEDDFPEHDTESFVEALDLVQERLCPADLSQHQDTGQMDSVHASTPTVVGSLVIGEHRGPAASPVSLSPISLTVHEANNQCVNGDQSSYSPIGGGASQCIQCLICGVRGSLCSSLVQEHQRLSSELRRIRETFVVAYEEGCSERPLSLSSSRKPPEDRSKPATHPLTESKREDMKSVFVAETSLAENLVRSNSDLQEEDLVVEGGEFSGGTSQTVLHTMMPVVSMKKLNCDFCAKKFRTSRALKYHEDLHCNICQFWANKKVLLKRHMRSHSSSTSSNLVELKPACPTCCNAEPLPGSGESFRPCLDCTTGGVNASAASWLLKNGSASGNISGSSGANKRFKRVVPNPKSAAHTAKLTCKVCDRAFPNERSLELHHAVCGQIKSSICDICGRSFRGNYQLRTHVTAVHDKLRPFECPNCHLTFGEKATLKKHIRNLHTDYSKQCEVCGSKFKTNSGFKHHLWTSHRISTPNLKVLTCDSCGKIFTCKQKLMEHSRNHKGEKPYGCSLCPYVSTLRGNVRKHIRNVHKSCASSIAIVNRSLSTSSTAPHFQSRPVTTAPLTTPSAATTSVPLQLSVSSASVSIFATSSTLCSKPSLPTTVLIPVLLKDRPSTSHVPQSSAAPDAQLPPVSSIHQSSILLQSSPHGPPPPIAVKSVSLPPMAHHPNWTTTSSVAPPPIAQLKMEPAPTC</sequence>
<feature type="compositionally biased region" description="Low complexity" evidence="7">
    <location>
        <begin position="1214"/>
        <end position="1227"/>
    </location>
</feature>
<dbReference type="InterPro" id="IPR006076">
    <property type="entry name" value="FAD-dep_OxRdtase"/>
</dbReference>
<dbReference type="InterPro" id="IPR013087">
    <property type="entry name" value="Znf_C2H2_type"/>
</dbReference>
<keyword evidence="6" id="KW-0539">Nucleus</keyword>
<evidence type="ECO:0000256" key="7">
    <source>
        <dbReference type="SAM" id="MobiDB-lite"/>
    </source>
</evidence>
<evidence type="ECO:0000313" key="9">
    <source>
        <dbReference type="EMBL" id="CAD7224117.1"/>
    </source>
</evidence>
<dbReference type="GO" id="GO:0000981">
    <property type="term" value="F:DNA-binding transcription factor activity, RNA polymerase II-specific"/>
    <property type="evidence" value="ECO:0007669"/>
    <property type="project" value="TreeGrafter"/>
</dbReference>
<keyword evidence="2" id="KW-0479">Metal-binding</keyword>
<comment type="subcellular location">
    <subcellularLocation>
        <location evidence="1">Nucleus</location>
    </subcellularLocation>
</comment>
<evidence type="ECO:0000256" key="6">
    <source>
        <dbReference type="ARBA" id="ARBA00023242"/>
    </source>
</evidence>
<evidence type="ECO:0000256" key="3">
    <source>
        <dbReference type="ARBA" id="ARBA00022737"/>
    </source>
</evidence>
<organism evidence="9">
    <name type="scientific">Cyprideis torosa</name>
    <dbReference type="NCBI Taxonomy" id="163714"/>
    <lineage>
        <taxon>Eukaryota</taxon>
        <taxon>Metazoa</taxon>
        <taxon>Ecdysozoa</taxon>
        <taxon>Arthropoda</taxon>
        <taxon>Crustacea</taxon>
        <taxon>Oligostraca</taxon>
        <taxon>Ostracoda</taxon>
        <taxon>Podocopa</taxon>
        <taxon>Podocopida</taxon>
        <taxon>Cytherocopina</taxon>
        <taxon>Cytheroidea</taxon>
        <taxon>Cytherideidae</taxon>
        <taxon>Cyprideis</taxon>
    </lineage>
</organism>
<feature type="domain" description="C2H2-type" evidence="8">
    <location>
        <begin position="970"/>
        <end position="998"/>
    </location>
</feature>
<evidence type="ECO:0000256" key="1">
    <source>
        <dbReference type="ARBA" id="ARBA00004123"/>
    </source>
</evidence>
<evidence type="ECO:0000259" key="8">
    <source>
        <dbReference type="PROSITE" id="PS50157"/>
    </source>
</evidence>
<dbReference type="SMART" id="SM00355">
    <property type="entry name" value="ZnF_C2H2"/>
    <property type="match status" value="8"/>
</dbReference>
<dbReference type="PROSITE" id="PS00028">
    <property type="entry name" value="ZINC_FINGER_C2H2_1"/>
    <property type="match status" value="5"/>
</dbReference>
<dbReference type="Gene3D" id="3.50.50.60">
    <property type="entry name" value="FAD/NAD(P)-binding domain"/>
    <property type="match status" value="1"/>
</dbReference>
<dbReference type="GO" id="GO:0008270">
    <property type="term" value="F:zinc ion binding"/>
    <property type="evidence" value="ECO:0007669"/>
    <property type="project" value="UniProtKB-KW"/>
</dbReference>
<evidence type="ECO:0000256" key="4">
    <source>
        <dbReference type="ARBA" id="ARBA00022771"/>
    </source>
</evidence>
<feature type="domain" description="C2H2-type" evidence="8">
    <location>
        <begin position="999"/>
        <end position="1027"/>
    </location>
</feature>
<feature type="domain" description="C2H2-type" evidence="8">
    <location>
        <begin position="1060"/>
        <end position="1087"/>
    </location>
</feature>
<accession>A0A7R8W4C0</accession>
<dbReference type="SUPFAM" id="SSF51905">
    <property type="entry name" value="FAD/NAD(P)-binding domain"/>
    <property type="match status" value="2"/>
</dbReference>
<dbReference type="Pfam" id="PF00096">
    <property type="entry name" value="zf-C2H2"/>
    <property type="match status" value="2"/>
</dbReference>
<evidence type="ECO:0000256" key="2">
    <source>
        <dbReference type="ARBA" id="ARBA00022723"/>
    </source>
</evidence>
<dbReference type="Gene3D" id="3.30.160.60">
    <property type="entry name" value="Classic Zinc Finger"/>
    <property type="match status" value="4"/>
</dbReference>
<gene>
    <name evidence="9" type="ORF">CTOB1V02_LOCUS2087</name>
</gene>
<feature type="domain" description="C2H2-type" evidence="8">
    <location>
        <begin position="1027"/>
        <end position="1055"/>
    </location>
</feature>
<dbReference type="AlphaFoldDB" id="A0A7R8W4C0"/>
<dbReference type="SUPFAM" id="SSF57667">
    <property type="entry name" value="beta-beta-alpha zinc fingers"/>
    <property type="match status" value="4"/>
</dbReference>
<dbReference type="GO" id="GO:0005634">
    <property type="term" value="C:nucleus"/>
    <property type="evidence" value="ECO:0007669"/>
    <property type="project" value="UniProtKB-SubCell"/>
</dbReference>
<keyword evidence="5" id="KW-0862">Zinc</keyword>
<keyword evidence="4" id="KW-0863">Zinc-finger</keyword>
<feature type="region of interest" description="Disordered" evidence="7">
    <location>
        <begin position="1195"/>
        <end position="1272"/>
    </location>
</feature>
<dbReference type="Pfam" id="PF01266">
    <property type="entry name" value="DAO"/>
    <property type="match status" value="2"/>
</dbReference>
<keyword evidence="3" id="KW-0677">Repeat</keyword>
<protein>
    <recommendedName>
        <fullName evidence="8">C2H2-type domain-containing protein</fullName>
    </recommendedName>
</protein>
<dbReference type="OrthoDB" id="498204at2759"/>
<evidence type="ECO:0000256" key="5">
    <source>
        <dbReference type="ARBA" id="ARBA00022833"/>
    </source>
</evidence>
<feature type="region of interest" description="Disordered" evidence="7">
    <location>
        <begin position="730"/>
        <end position="757"/>
    </location>
</feature>
<reference evidence="9" key="1">
    <citation type="submission" date="2020-11" db="EMBL/GenBank/DDBJ databases">
        <authorList>
            <person name="Tran Van P."/>
        </authorList>
    </citation>
    <scope>NUCLEOTIDE SEQUENCE</scope>
</reference>
<dbReference type="PANTHER" id="PTHR24394">
    <property type="entry name" value="ZINC FINGER PROTEIN"/>
    <property type="match status" value="1"/>
</dbReference>
<dbReference type="EMBL" id="OB660310">
    <property type="protein sequence ID" value="CAD7224117.1"/>
    <property type="molecule type" value="Genomic_DNA"/>
</dbReference>
<feature type="region of interest" description="Disordered" evidence="7">
    <location>
        <begin position="105"/>
        <end position="129"/>
    </location>
</feature>
<dbReference type="InterPro" id="IPR036236">
    <property type="entry name" value="Znf_C2H2_sf"/>
</dbReference>
<proteinExistence type="predicted"/>
<feature type="domain" description="C2H2-type" evidence="8">
    <location>
        <begin position="813"/>
        <end position="835"/>
    </location>
</feature>